<dbReference type="EMBL" id="CP011509">
    <property type="protein sequence ID" value="AKI99589.1"/>
    <property type="molecule type" value="Genomic_DNA"/>
</dbReference>
<dbReference type="AlphaFoldDB" id="A0AAC8Q237"/>
<name>A0AAC8Q237_9BACT</name>
<dbReference type="Proteomes" id="UP000035579">
    <property type="component" value="Chromosome"/>
</dbReference>
<evidence type="ECO:0000313" key="2">
    <source>
        <dbReference type="EMBL" id="AKI99589.1"/>
    </source>
</evidence>
<protein>
    <recommendedName>
        <fullName evidence="1">Immunity MXAN-0049 protein domain-containing protein</fullName>
    </recommendedName>
</protein>
<evidence type="ECO:0000313" key="3">
    <source>
        <dbReference type="Proteomes" id="UP000035579"/>
    </source>
</evidence>
<feature type="domain" description="Immunity MXAN-0049 protein" evidence="1">
    <location>
        <begin position="60"/>
        <end position="188"/>
    </location>
</feature>
<dbReference type="InterPro" id="IPR012433">
    <property type="entry name" value="Imm11"/>
</dbReference>
<accession>A0AAC8Q237</accession>
<evidence type="ECO:0000259" key="1">
    <source>
        <dbReference type="Pfam" id="PF07791"/>
    </source>
</evidence>
<organism evidence="2 3">
    <name type="scientific">Archangium gephyra</name>
    <dbReference type="NCBI Taxonomy" id="48"/>
    <lineage>
        <taxon>Bacteria</taxon>
        <taxon>Pseudomonadati</taxon>
        <taxon>Myxococcota</taxon>
        <taxon>Myxococcia</taxon>
        <taxon>Myxococcales</taxon>
        <taxon>Cystobacterineae</taxon>
        <taxon>Archangiaceae</taxon>
        <taxon>Archangium</taxon>
    </lineage>
</organism>
<proteinExistence type="predicted"/>
<reference evidence="2 3" key="1">
    <citation type="submission" date="2015-05" db="EMBL/GenBank/DDBJ databases">
        <title>Genome assembly of Archangium gephyra DSM 2261.</title>
        <authorList>
            <person name="Sharma G."/>
            <person name="Subramanian S."/>
        </authorList>
    </citation>
    <scope>NUCLEOTIDE SEQUENCE [LARGE SCALE GENOMIC DNA]</scope>
    <source>
        <strain evidence="2 3">DSM 2261</strain>
    </source>
</reference>
<dbReference type="KEGG" id="age:AA314_01216"/>
<gene>
    <name evidence="2" type="ORF">AA314_01216</name>
</gene>
<dbReference type="Pfam" id="PF07791">
    <property type="entry name" value="Imm11"/>
    <property type="match status" value="1"/>
</dbReference>
<sequence>MMTGYFELHSNMRIPGRWVLKSPMDEHGQEVDPWQFSEGRALSLRSELRLPVSLPGRELDFSLTGLGVVVVHGRVVQLFTRMGIEGVQFLPARVEGHSGPYFILNTLRVIRCIDDARCEEVRYWKPEDGQPEKVGEYRVVAGLRIDPTKVGNARIFRPWGWPVALIISEDLKQAMEAEGITGTRFVEV</sequence>